<feature type="non-terminal residue" evidence="2">
    <location>
        <position position="208"/>
    </location>
</feature>
<evidence type="ECO:0000313" key="3">
    <source>
        <dbReference type="Proteomes" id="UP001341281"/>
    </source>
</evidence>
<feature type="compositionally biased region" description="Polar residues" evidence="1">
    <location>
        <begin position="61"/>
        <end position="78"/>
    </location>
</feature>
<name>A0AAQ3U5B2_PASNO</name>
<proteinExistence type="predicted"/>
<dbReference type="Proteomes" id="UP001341281">
    <property type="component" value="Chromosome 07"/>
</dbReference>
<evidence type="ECO:0000256" key="1">
    <source>
        <dbReference type="SAM" id="MobiDB-lite"/>
    </source>
</evidence>
<feature type="compositionally biased region" description="Low complexity" evidence="1">
    <location>
        <begin position="45"/>
        <end position="60"/>
    </location>
</feature>
<organism evidence="2 3">
    <name type="scientific">Paspalum notatum var. saurae</name>
    <dbReference type="NCBI Taxonomy" id="547442"/>
    <lineage>
        <taxon>Eukaryota</taxon>
        <taxon>Viridiplantae</taxon>
        <taxon>Streptophyta</taxon>
        <taxon>Embryophyta</taxon>
        <taxon>Tracheophyta</taxon>
        <taxon>Spermatophyta</taxon>
        <taxon>Magnoliopsida</taxon>
        <taxon>Liliopsida</taxon>
        <taxon>Poales</taxon>
        <taxon>Poaceae</taxon>
        <taxon>PACMAD clade</taxon>
        <taxon>Panicoideae</taxon>
        <taxon>Andropogonodae</taxon>
        <taxon>Paspaleae</taxon>
        <taxon>Paspalinae</taxon>
        <taxon>Paspalum</taxon>
    </lineage>
</organism>
<reference evidence="2 3" key="1">
    <citation type="submission" date="2024-02" db="EMBL/GenBank/DDBJ databases">
        <title>High-quality chromosome-scale genome assembly of Pensacola bahiagrass (Paspalum notatum Flugge var. saurae).</title>
        <authorList>
            <person name="Vega J.M."/>
            <person name="Podio M."/>
            <person name="Orjuela J."/>
            <person name="Siena L.A."/>
            <person name="Pessino S.C."/>
            <person name="Combes M.C."/>
            <person name="Mariac C."/>
            <person name="Albertini E."/>
            <person name="Pupilli F."/>
            <person name="Ortiz J.P.A."/>
            <person name="Leblanc O."/>
        </authorList>
    </citation>
    <scope>NUCLEOTIDE SEQUENCE [LARGE SCALE GENOMIC DNA]</scope>
    <source>
        <strain evidence="2">R1</strain>
        <tissue evidence="2">Leaf</tissue>
    </source>
</reference>
<sequence length="208" mass="22749">TNQQPRAAFVGSGARFLPVAHSPSPSPVPSLDVARSLPRRRRLARSSPAPSALAGSPASPESQATPSHARAHNQSSEPNDLPRAPPPHRSAAQRYEMIPYLFRRSNVATSPASVHRVASIPLSLRRLMAPGKLRWWPSELARRFSALFGAATAPTFRVSRFPQNVGCRVGVKHEKWGKLDIRPIKTFANNFTVSLVNITKGMKSIENI</sequence>
<gene>
    <name evidence="2" type="ORF">U9M48_032697</name>
</gene>
<protein>
    <submittedName>
        <fullName evidence="2">Uncharacterized protein</fullName>
    </submittedName>
</protein>
<dbReference type="AlphaFoldDB" id="A0AAQ3U5B2"/>
<feature type="region of interest" description="Disordered" evidence="1">
    <location>
        <begin position="1"/>
        <end position="89"/>
    </location>
</feature>
<evidence type="ECO:0000313" key="2">
    <source>
        <dbReference type="EMBL" id="WVZ85829.1"/>
    </source>
</evidence>
<dbReference type="EMBL" id="CP144751">
    <property type="protein sequence ID" value="WVZ85829.1"/>
    <property type="molecule type" value="Genomic_DNA"/>
</dbReference>
<keyword evidence="3" id="KW-1185">Reference proteome</keyword>
<accession>A0AAQ3U5B2</accession>